<reference evidence="1 2" key="1">
    <citation type="submission" date="2014-12" db="EMBL/GenBank/DDBJ databases">
        <title>Genome assembly of Enhygromyxa salina DSM 15201.</title>
        <authorList>
            <person name="Sharma G."/>
            <person name="Subramanian S."/>
        </authorList>
    </citation>
    <scope>NUCLEOTIDE SEQUENCE [LARGE SCALE GENOMIC DNA]</scope>
    <source>
        <strain evidence="1 2">DSM 15201</strain>
    </source>
</reference>
<dbReference type="EMBL" id="JMCC02000119">
    <property type="protein sequence ID" value="KIG12772.1"/>
    <property type="molecule type" value="Genomic_DNA"/>
</dbReference>
<evidence type="ECO:0000313" key="1">
    <source>
        <dbReference type="EMBL" id="KIG12772.1"/>
    </source>
</evidence>
<dbReference type="AlphaFoldDB" id="A0A0C2CY74"/>
<comment type="caution">
    <text evidence="1">The sequence shown here is derived from an EMBL/GenBank/DDBJ whole genome shotgun (WGS) entry which is preliminary data.</text>
</comment>
<sequence length="465" mass="49753">MTHRFGTRELSPYQETEPCVQWTLDNEAPLYVQAVTLSNLGYFHHSNWFVVPNELYAGEDGYFKCSDRGFNELGAATGGTVLYAQSTQSFVEEQRTGAGAVIKIPPNHKVIADLHMLNVGPDTVSTDLFMTLEVIHPKDVDVVLAAIRASYIDLDIPAGEVSKFTGVCNDFGQRYAEATGAPLDMKLHYVLPHYHYLGNHFNLSFMGGPLDGQDVFTVDGFDASAIGGVFDPPLDLTGVEGVRYTCGYDNWRDVNVGWGIGDQEMCVMLALAETKILLDLSVTGGTQAVGVDANGVVEYEGPCGILAVPKNPALGLPTEAERDGPLLVPDSGDEGIPPIPECTDHDPSVAPVLAPTLENVFAAVFQPSCMFNACHGVSGQAAGLNLQAPDLLTELLEHEVLGNPGGALIEPGDPEASWLYQVLASCEPMTDGGVTQTHMPRNAPTLLGDQSVALVRDWIANGANP</sequence>
<organism evidence="1 2">
    <name type="scientific">Enhygromyxa salina</name>
    <dbReference type="NCBI Taxonomy" id="215803"/>
    <lineage>
        <taxon>Bacteria</taxon>
        <taxon>Pseudomonadati</taxon>
        <taxon>Myxococcota</taxon>
        <taxon>Polyangia</taxon>
        <taxon>Nannocystales</taxon>
        <taxon>Nannocystaceae</taxon>
        <taxon>Enhygromyxa</taxon>
    </lineage>
</organism>
<protein>
    <recommendedName>
        <fullName evidence="3">Cytochrome c domain-containing protein</fullName>
    </recommendedName>
</protein>
<evidence type="ECO:0008006" key="3">
    <source>
        <dbReference type="Google" id="ProtNLM"/>
    </source>
</evidence>
<dbReference type="Proteomes" id="UP000031599">
    <property type="component" value="Unassembled WGS sequence"/>
</dbReference>
<evidence type="ECO:0000313" key="2">
    <source>
        <dbReference type="Proteomes" id="UP000031599"/>
    </source>
</evidence>
<name>A0A0C2CY74_9BACT</name>
<gene>
    <name evidence="1" type="ORF">DB30_01033</name>
</gene>
<accession>A0A0C2CY74</accession>
<proteinExistence type="predicted"/>